<gene>
    <name evidence="2" type="ORF">VNO77_00816</name>
</gene>
<feature type="compositionally biased region" description="Basic and acidic residues" evidence="1">
    <location>
        <begin position="62"/>
        <end position="72"/>
    </location>
</feature>
<dbReference type="Proteomes" id="UP001367508">
    <property type="component" value="Unassembled WGS sequence"/>
</dbReference>
<evidence type="ECO:0000313" key="2">
    <source>
        <dbReference type="EMBL" id="KAK7358876.1"/>
    </source>
</evidence>
<dbReference type="EMBL" id="JAYMYQ010000001">
    <property type="protein sequence ID" value="KAK7358876.1"/>
    <property type="molecule type" value="Genomic_DNA"/>
</dbReference>
<evidence type="ECO:0000256" key="1">
    <source>
        <dbReference type="SAM" id="MobiDB-lite"/>
    </source>
</evidence>
<dbReference type="PANTHER" id="PTHR35167:SF12">
    <property type="match status" value="1"/>
</dbReference>
<comment type="caution">
    <text evidence="2">The sequence shown here is derived from an EMBL/GenBank/DDBJ whole genome shotgun (WGS) entry which is preliminary data.</text>
</comment>
<reference evidence="2 3" key="1">
    <citation type="submission" date="2024-01" db="EMBL/GenBank/DDBJ databases">
        <title>The genomes of 5 underutilized Papilionoideae crops provide insights into root nodulation and disease resistanc.</title>
        <authorList>
            <person name="Jiang F."/>
        </authorList>
    </citation>
    <scope>NUCLEOTIDE SEQUENCE [LARGE SCALE GENOMIC DNA]</scope>
    <source>
        <strain evidence="2">LVBAO_FW01</strain>
        <tissue evidence="2">Leaves</tissue>
    </source>
</reference>
<organism evidence="2 3">
    <name type="scientific">Canavalia gladiata</name>
    <name type="common">Sword bean</name>
    <name type="synonym">Dolichos gladiatus</name>
    <dbReference type="NCBI Taxonomy" id="3824"/>
    <lineage>
        <taxon>Eukaryota</taxon>
        <taxon>Viridiplantae</taxon>
        <taxon>Streptophyta</taxon>
        <taxon>Embryophyta</taxon>
        <taxon>Tracheophyta</taxon>
        <taxon>Spermatophyta</taxon>
        <taxon>Magnoliopsida</taxon>
        <taxon>eudicotyledons</taxon>
        <taxon>Gunneridae</taxon>
        <taxon>Pentapetalae</taxon>
        <taxon>rosids</taxon>
        <taxon>fabids</taxon>
        <taxon>Fabales</taxon>
        <taxon>Fabaceae</taxon>
        <taxon>Papilionoideae</taxon>
        <taxon>50 kb inversion clade</taxon>
        <taxon>NPAAA clade</taxon>
        <taxon>indigoferoid/millettioid clade</taxon>
        <taxon>Phaseoleae</taxon>
        <taxon>Canavalia</taxon>
    </lineage>
</organism>
<evidence type="ECO:0000313" key="3">
    <source>
        <dbReference type="Proteomes" id="UP001367508"/>
    </source>
</evidence>
<protein>
    <submittedName>
        <fullName evidence="2">Uncharacterized protein</fullName>
    </submittedName>
</protein>
<keyword evidence="3" id="KW-1185">Reference proteome</keyword>
<feature type="region of interest" description="Disordered" evidence="1">
    <location>
        <begin position="46"/>
        <end position="72"/>
    </location>
</feature>
<proteinExistence type="predicted"/>
<dbReference type="AlphaFoldDB" id="A0AAN9MQR9"/>
<dbReference type="PANTHER" id="PTHR35167">
    <property type="entry name" value="OS05G0216466 PROTEIN"/>
    <property type="match status" value="1"/>
</dbReference>
<accession>A0AAN9MQR9</accession>
<name>A0AAN9MQR9_CANGL</name>
<sequence length="130" mass="15252">MNQNLITEASRSFYSCWCWHKSKVMENYGLMTESDMDAAQNLMQLSDEEKNNNITRSKRRRSNDEQEVDKSLNDSIMAKIQEIFGKDIEVFPARKHKRYRSLVNIYMATRPVNGGNDTRIVFQFHLILVA</sequence>